<dbReference type="EMBL" id="JBHUEN010000003">
    <property type="protein sequence ID" value="MFD1880260.1"/>
    <property type="molecule type" value="Genomic_DNA"/>
</dbReference>
<dbReference type="InterPro" id="IPR007922">
    <property type="entry name" value="DciA-like"/>
</dbReference>
<dbReference type="Proteomes" id="UP001597213">
    <property type="component" value="Unassembled WGS sequence"/>
</dbReference>
<dbReference type="InterPro" id="IPR010593">
    <property type="entry name" value="DUF1159"/>
</dbReference>
<dbReference type="RefSeq" id="WP_379139409.1">
    <property type="nucleotide sequence ID" value="NZ_JBHUEN010000003.1"/>
</dbReference>
<proteinExistence type="predicted"/>
<comment type="caution">
    <text evidence="1">The sequence shown here is derived from an EMBL/GenBank/DDBJ whole genome shotgun (WGS) entry which is preliminary data.</text>
</comment>
<protein>
    <submittedName>
        <fullName evidence="1">DUF721 domain-containing protein</fullName>
    </submittedName>
</protein>
<keyword evidence="2" id="KW-1185">Reference proteome</keyword>
<dbReference type="Pfam" id="PF05258">
    <property type="entry name" value="DciA"/>
    <property type="match status" value="1"/>
</dbReference>
<organism evidence="1 2">
    <name type="scientific">Paracoccus pacificus</name>
    <dbReference type="NCBI Taxonomy" id="1463598"/>
    <lineage>
        <taxon>Bacteria</taxon>
        <taxon>Pseudomonadati</taxon>
        <taxon>Pseudomonadota</taxon>
        <taxon>Alphaproteobacteria</taxon>
        <taxon>Rhodobacterales</taxon>
        <taxon>Paracoccaceae</taxon>
        <taxon>Paracoccus</taxon>
    </lineage>
</organism>
<dbReference type="PIRSF" id="PIRSF032064">
    <property type="entry name" value="UCP032064"/>
    <property type="match status" value="1"/>
</dbReference>
<sequence length="184" mass="19748">MAEKATPDKIPPRRRRGFEPAGALAAGRIRDAGEGRGFAIARLLTRWAEVVGDETAARSRPVRVSYPRHGLGATLTLLTTGAQAPLLEMDLPRIRDRVNACYGYNAIARIALTQTAPTGFAEGQAAFLHAAAKRPETPLHDPVKAAQATEMTSGIIDPELREALTLLALNHLSRNDPTARKAGI</sequence>
<name>A0ABW4R2T7_9RHOB</name>
<evidence type="ECO:0000313" key="1">
    <source>
        <dbReference type="EMBL" id="MFD1880260.1"/>
    </source>
</evidence>
<reference evidence="2" key="1">
    <citation type="journal article" date="2019" name="Int. J. Syst. Evol. Microbiol.">
        <title>The Global Catalogue of Microorganisms (GCM) 10K type strain sequencing project: providing services to taxonomists for standard genome sequencing and annotation.</title>
        <authorList>
            <consortium name="The Broad Institute Genomics Platform"/>
            <consortium name="The Broad Institute Genome Sequencing Center for Infectious Disease"/>
            <person name="Wu L."/>
            <person name="Ma J."/>
        </authorList>
    </citation>
    <scope>NUCLEOTIDE SEQUENCE [LARGE SCALE GENOMIC DNA]</scope>
    <source>
        <strain evidence="2">CCUG 56029</strain>
    </source>
</reference>
<gene>
    <name evidence="1" type="ORF">ACFSCT_00835</name>
</gene>
<evidence type="ECO:0000313" key="2">
    <source>
        <dbReference type="Proteomes" id="UP001597213"/>
    </source>
</evidence>
<accession>A0ABW4R2T7</accession>